<dbReference type="Gene3D" id="6.20.210.20">
    <property type="entry name" value="THAP domain"/>
    <property type="match status" value="1"/>
</dbReference>
<comment type="caution">
    <text evidence="10">The sequence shown here is derived from an EMBL/GenBank/DDBJ whole genome shotgun (WGS) entry which is preliminary data.</text>
</comment>
<feature type="domain" description="THAP-type" evidence="9">
    <location>
        <begin position="1"/>
        <end position="91"/>
    </location>
</feature>
<dbReference type="Pfam" id="PF03807">
    <property type="entry name" value="F420_oxidored"/>
    <property type="match status" value="1"/>
</dbReference>
<dbReference type="Pfam" id="PF05485">
    <property type="entry name" value="THAP"/>
    <property type="match status" value="1"/>
</dbReference>
<evidence type="ECO:0000256" key="6">
    <source>
        <dbReference type="ARBA" id="ARBA00023125"/>
    </source>
</evidence>
<evidence type="ECO:0000313" key="11">
    <source>
        <dbReference type="Proteomes" id="UP001152622"/>
    </source>
</evidence>
<dbReference type="SUPFAM" id="SSF57716">
    <property type="entry name" value="Glucocorticoid receptor-like (DNA-binding domain)"/>
    <property type="match status" value="1"/>
</dbReference>
<gene>
    <name evidence="10" type="ORF">SKAU_G00076180</name>
</gene>
<dbReference type="Gene3D" id="3.40.50.720">
    <property type="entry name" value="NAD(P)-binding Rossmann-like Domain"/>
    <property type="match status" value="1"/>
</dbReference>
<keyword evidence="2" id="KW-0479">Metal-binding</keyword>
<evidence type="ECO:0000256" key="2">
    <source>
        <dbReference type="ARBA" id="ARBA00022723"/>
    </source>
</evidence>
<dbReference type="FunFam" id="3.40.50.720:FF:000367">
    <property type="entry name" value="Pyrroline-5-carboxylate reductase"/>
    <property type="match status" value="1"/>
</dbReference>
<dbReference type="InterPro" id="IPR028939">
    <property type="entry name" value="P5C_Rdtase_cat_N"/>
</dbReference>
<feature type="compositionally biased region" description="Basic residues" evidence="8">
    <location>
        <begin position="404"/>
        <end position="413"/>
    </location>
</feature>
<feature type="compositionally biased region" description="Basic and acidic residues" evidence="8">
    <location>
        <begin position="423"/>
        <end position="432"/>
    </location>
</feature>
<dbReference type="AlphaFoldDB" id="A0A9Q1G8N6"/>
<protein>
    <recommendedName>
        <fullName evidence="9">THAP-type domain-containing protein</fullName>
    </recommendedName>
</protein>
<dbReference type="PANTHER" id="PTHR11645">
    <property type="entry name" value="PYRROLINE-5-CARBOXYLATE REDUCTASE"/>
    <property type="match status" value="1"/>
</dbReference>
<dbReference type="PANTHER" id="PTHR11645:SF0">
    <property type="entry name" value="PYRROLINE-5-CARBOXYLATE REDUCTASE 3"/>
    <property type="match status" value="1"/>
</dbReference>
<evidence type="ECO:0000259" key="9">
    <source>
        <dbReference type="PROSITE" id="PS50950"/>
    </source>
</evidence>
<organism evidence="10 11">
    <name type="scientific">Synaphobranchus kaupii</name>
    <name type="common">Kaup's arrowtooth eel</name>
    <dbReference type="NCBI Taxonomy" id="118154"/>
    <lineage>
        <taxon>Eukaryota</taxon>
        <taxon>Metazoa</taxon>
        <taxon>Chordata</taxon>
        <taxon>Craniata</taxon>
        <taxon>Vertebrata</taxon>
        <taxon>Euteleostomi</taxon>
        <taxon>Actinopterygii</taxon>
        <taxon>Neopterygii</taxon>
        <taxon>Teleostei</taxon>
        <taxon>Anguilliformes</taxon>
        <taxon>Synaphobranchidae</taxon>
        <taxon>Synaphobranchus</taxon>
    </lineage>
</organism>
<keyword evidence="4" id="KW-0862">Zinc</keyword>
<evidence type="ECO:0000256" key="7">
    <source>
        <dbReference type="PROSITE-ProRule" id="PRU00309"/>
    </source>
</evidence>
<dbReference type="OrthoDB" id="10263291at2759"/>
<dbReference type="GO" id="GO:0003677">
    <property type="term" value="F:DNA binding"/>
    <property type="evidence" value="ECO:0007669"/>
    <property type="project" value="UniProtKB-UniRule"/>
</dbReference>
<evidence type="ECO:0000256" key="1">
    <source>
        <dbReference type="ARBA" id="ARBA00005525"/>
    </source>
</evidence>
<dbReference type="SMART" id="SM00692">
    <property type="entry name" value="DM3"/>
    <property type="match status" value="1"/>
</dbReference>
<dbReference type="PROSITE" id="PS50950">
    <property type="entry name" value="ZF_THAP"/>
    <property type="match status" value="1"/>
</dbReference>
<dbReference type="GO" id="GO:0004735">
    <property type="term" value="F:pyrroline-5-carboxylate reductase activity"/>
    <property type="evidence" value="ECO:0007669"/>
    <property type="project" value="TreeGrafter"/>
</dbReference>
<keyword evidence="5" id="KW-0560">Oxidoreductase</keyword>
<dbReference type="InterPro" id="IPR036291">
    <property type="entry name" value="NAD(P)-bd_dom_sf"/>
</dbReference>
<evidence type="ECO:0000256" key="3">
    <source>
        <dbReference type="ARBA" id="ARBA00022771"/>
    </source>
</evidence>
<dbReference type="InterPro" id="IPR038441">
    <property type="entry name" value="THAP_Znf_sf"/>
</dbReference>
<feature type="region of interest" description="Disordered" evidence="8">
    <location>
        <begin position="394"/>
        <end position="432"/>
    </location>
</feature>
<comment type="similarity">
    <text evidence="1">Belongs to the pyrroline-5-carboxylate reductase family.</text>
</comment>
<keyword evidence="6 7" id="KW-0238">DNA-binding</keyword>
<keyword evidence="3 7" id="KW-0863">Zinc-finger</keyword>
<dbReference type="GO" id="GO:0055129">
    <property type="term" value="P:L-proline biosynthetic process"/>
    <property type="evidence" value="ECO:0007669"/>
    <property type="project" value="TreeGrafter"/>
</dbReference>
<keyword evidence="11" id="KW-1185">Reference proteome</keyword>
<dbReference type="Proteomes" id="UP001152622">
    <property type="component" value="Chromosome 2"/>
</dbReference>
<sequence length="432" mass="46640">MPNSPRVCALPGCTNREDIMVSFFQFPKNDAIQKRWVAFLKSYGYNGKLSANTRLCSDHFTKPDSFQNYNQRLLGLAKFLKLVAGAVPSLPPVPTRDRPPPTTSVAIVGQMSLLEHAIEDPTDQIDTITIKSEVPSDPEDKVNTIYVQCKMEQSLAEMKIGFIGAGNMAFGIAQGMLMSGEVNSENVKVSAPSSNNLGRFRDMGVAVTHSNAEVVNTSRLVFLAVKPHLLPVVLREIADLVTREHVIVSVAAGVTIATVEELLPSNAIVLRLMPNLPCVVQEGALLFTRGSRARPEHGALLRDLLAPCGLVEEGPESWIDAHTGLSGSGGSVCVPVCGGVGGGRGEDGHAQCSCTPHRSADNPGRRQVVARLWKAPGPAALGRLHPWRHHHLWAPRAGEGGSASRHHGRRGGRHREGQGAGQEVRRRENRKP</sequence>
<evidence type="ECO:0000313" key="10">
    <source>
        <dbReference type="EMBL" id="KAJ8377038.1"/>
    </source>
</evidence>
<evidence type="ECO:0000256" key="4">
    <source>
        <dbReference type="ARBA" id="ARBA00022833"/>
    </source>
</evidence>
<dbReference type="EMBL" id="JAINUF010000002">
    <property type="protein sequence ID" value="KAJ8377038.1"/>
    <property type="molecule type" value="Genomic_DNA"/>
</dbReference>
<dbReference type="SUPFAM" id="SSF51735">
    <property type="entry name" value="NAD(P)-binding Rossmann-fold domains"/>
    <property type="match status" value="1"/>
</dbReference>
<name>A0A9Q1G8N6_SYNKA</name>
<evidence type="ECO:0000256" key="5">
    <source>
        <dbReference type="ARBA" id="ARBA00023002"/>
    </source>
</evidence>
<accession>A0A9Q1G8N6</accession>
<proteinExistence type="inferred from homology"/>
<dbReference type="InterPro" id="IPR006612">
    <property type="entry name" value="THAP_Znf"/>
</dbReference>
<dbReference type="SMART" id="SM00980">
    <property type="entry name" value="THAP"/>
    <property type="match status" value="1"/>
</dbReference>
<dbReference type="GO" id="GO:0008270">
    <property type="term" value="F:zinc ion binding"/>
    <property type="evidence" value="ECO:0007669"/>
    <property type="project" value="UniProtKB-KW"/>
</dbReference>
<evidence type="ECO:0000256" key="8">
    <source>
        <dbReference type="SAM" id="MobiDB-lite"/>
    </source>
</evidence>
<reference evidence="10" key="1">
    <citation type="journal article" date="2023" name="Science">
        <title>Genome structures resolve the early diversification of teleost fishes.</title>
        <authorList>
            <person name="Parey E."/>
            <person name="Louis A."/>
            <person name="Montfort J."/>
            <person name="Bouchez O."/>
            <person name="Roques C."/>
            <person name="Iampietro C."/>
            <person name="Lluch J."/>
            <person name="Castinel A."/>
            <person name="Donnadieu C."/>
            <person name="Desvignes T."/>
            <person name="Floi Bucao C."/>
            <person name="Jouanno E."/>
            <person name="Wen M."/>
            <person name="Mejri S."/>
            <person name="Dirks R."/>
            <person name="Jansen H."/>
            <person name="Henkel C."/>
            <person name="Chen W.J."/>
            <person name="Zahm M."/>
            <person name="Cabau C."/>
            <person name="Klopp C."/>
            <person name="Thompson A.W."/>
            <person name="Robinson-Rechavi M."/>
            <person name="Braasch I."/>
            <person name="Lecointre G."/>
            <person name="Bobe J."/>
            <person name="Postlethwait J.H."/>
            <person name="Berthelot C."/>
            <person name="Roest Crollius H."/>
            <person name="Guiguen Y."/>
        </authorList>
    </citation>
    <scope>NUCLEOTIDE SEQUENCE</scope>
    <source>
        <strain evidence="10">WJC10195</strain>
    </source>
</reference>